<dbReference type="Proteomes" id="UP000178684">
    <property type="component" value="Unassembled WGS sequence"/>
</dbReference>
<organism evidence="3 4">
    <name type="scientific">Candidatus Giovannonibacteria bacterium RIFCSPLOWO2_01_FULL_46_13</name>
    <dbReference type="NCBI Taxonomy" id="1798352"/>
    <lineage>
        <taxon>Bacteria</taxon>
        <taxon>Candidatus Giovannoniibacteriota</taxon>
    </lineage>
</organism>
<evidence type="ECO:0000313" key="4">
    <source>
        <dbReference type="Proteomes" id="UP000178684"/>
    </source>
</evidence>
<proteinExistence type="predicted"/>
<sequence>MNKIIWIVIAVAVIVAGAYFMLGKGEESPNTSQETNNQDTQKMSTKSSIKNLMAQGGSQKCTVKTAVENSFSEGTIYVGEGKMRGDFTSVSGGQSMKSHMITDQSNIYVWTDSMDQGFKMAANADTAGDGGNSGVNVNQEIEWDCDPWSVDSSVFSLPSGIKFMEMGGAMMQ</sequence>
<feature type="region of interest" description="Disordered" evidence="1">
    <location>
        <begin position="26"/>
        <end position="46"/>
    </location>
</feature>
<evidence type="ECO:0000256" key="1">
    <source>
        <dbReference type="SAM" id="MobiDB-lite"/>
    </source>
</evidence>
<accession>A0A1F5X562</accession>
<evidence type="ECO:0000256" key="2">
    <source>
        <dbReference type="SAM" id="Phobius"/>
    </source>
</evidence>
<feature type="transmembrane region" description="Helical" evidence="2">
    <location>
        <begin position="6"/>
        <end position="22"/>
    </location>
</feature>
<evidence type="ECO:0000313" key="3">
    <source>
        <dbReference type="EMBL" id="OGF83052.1"/>
    </source>
</evidence>
<evidence type="ECO:0008006" key="5">
    <source>
        <dbReference type="Google" id="ProtNLM"/>
    </source>
</evidence>
<protein>
    <recommendedName>
        <fullName evidence="5">DUF4412 domain-containing protein</fullName>
    </recommendedName>
</protein>
<keyword evidence="2" id="KW-1133">Transmembrane helix</keyword>
<keyword evidence="2" id="KW-0812">Transmembrane</keyword>
<dbReference type="EMBL" id="MFIE01000007">
    <property type="protein sequence ID" value="OGF83052.1"/>
    <property type="molecule type" value="Genomic_DNA"/>
</dbReference>
<gene>
    <name evidence="3" type="ORF">A3B18_02575</name>
</gene>
<keyword evidence="2" id="KW-0472">Membrane</keyword>
<comment type="caution">
    <text evidence="3">The sequence shown here is derived from an EMBL/GenBank/DDBJ whole genome shotgun (WGS) entry which is preliminary data.</text>
</comment>
<dbReference type="AlphaFoldDB" id="A0A1F5X562"/>
<reference evidence="3 4" key="1">
    <citation type="journal article" date="2016" name="Nat. Commun.">
        <title>Thousands of microbial genomes shed light on interconnected biogeochemical processes in an aquifer system.</title>
        <authorList>
            <person name="Anantharaman K."/>
            <person name="Brown C.T."/>
            <person name="Hug L.A."/>
            <person name="Sharon I."/>
            <person name="Castelle C.J."/>
            <person name="Probst A.J."/>
            <person name="Thomas B.C."/>
            <person name="Singh A."/>
            <person name="Wilkins M.J."/>
            <person name="Karaoz U."/>
            <person name="Brodie E.L."/>
            <person name="Williams K.H."/>
            <person name="Hubbard S.S."/>
            <person name="Banfield J.F."/>
        </authorList>
    </citation>
    <scope>NUCLEOTIDE SEQUENCE [LARGE SCALE GENOMIC DNA]</scope>
</reference>
<feature type="compositionally biased region" description="Polar residues" evidence="1">
    <location>
        <begin position="28"/>
        <end position="46"/>
    </location>
</feature>
<name>A0A1F5X562_9BACT</name>